<reference evidence="3 4" key="1">
    <citation type="submission" date="2020-09" db="EMBL/GenBank/DDBJ databases">
        <title>Sinomicrobium weinanense sp. nov., a halophilic bacteria isolated from saline-alkali soil.</title>
        <authorList>
            <person name="Wu P."/>
            <person name="Ren H."/>
            <person name="Mei Y."/>
            <person name="Liang Y."/>
            <person name="Chen Z."/>
        </authorList>
    </citation>
    <scope>NUCLEOTIDE SEQUENCE [LARGE SCALE GENOMIC DNA]</scope>
    <source>
        <strain evidence="3 4">FJxs</strain>
    </source>
</reference>
<dbReference type="RefSeq" id="WP_187966982.1">
    <property type="nucleotide sequence ID" value="NZ_JACVDC010000076.1"/>
</dbReference>
<dbReference type="EMBL" id="JACVDC010000076">
    <property type="protein sequence ID" value="MBC9797853.1"/>
    <property type="molecule type" value="Genomic_DNA"/>
</dbReference>
<organism evidence="3 4">
    <name type="scientific">Sinomicrobium weinanense</name>
    <dbReference type="NCBI Taxonomy" id="2842200"/>
    <lineage>
        <taxon>Bacteria</taxon>
        <taxon>Pseudomonadati</taxon>
        <taxon>Bacteroidota</taxon>
        <taxon>Flavobacteriia</taxon>
        <taxon>Flavobacteriales</taxon>
        <taxon>Flavobacteriaceae</taxon>
        <taxon>Sinomicrobium</taxon>
    </lineage>
</organism>
<evidence type="ECO:0000259" key="2">
    <source>
        <dbReference type="SMART" id="SM00850"/>
    </source>
</evidence>
<keyword evidence="1" id="KW-0472">Membrane</keyword>
<feature type="domain" description="HTH LytTR-type" evidence="2">
    <location>
        <begin position="199"/>
        <end position="306"/>
    </location>
</feature>
<protein>
    <submittedName>
        <fullName evidence="3">LytTR family transcriptional regulator DNA-binding domain-containing protein</fullName>
    </submittedName>
</protein>
<accession>A0A926JVA5</accession>
<evidence type="ECO:0000256" key="1">
    <source>
        <dbReference type="SAM" id="Phobius"/>
    </source>
</evidence>
<keyword evidence="1" id="KW-1133">Transmembrane helix</keyword>
<proteinExistence type="predicted"/>
<dbReference type="GO" id="GO:0003677">
    <property type="term" value="F:DNA binding"/>
    <property type="evidence" value="ECO:0007669"/>
    <property type="project" value="UniProtKB-KW"/>
</dbReference>
<sequence>MIRFKDKTKEFFQSVYYQLTRKPYRFYLPFPVRYHEKYLGPPLAFFVGIFMVLYGSGYGFWTAAGMQEFWEAAIPSILAAWGMISYIIGRTCMLDRKHPWYATWFPRPLKRVGRQLWHGIAVPGFAVLIFFAFYFVVRHRPELFWRYLAEDFPFVLLMLFGFNILLWVYHRLQAIEIVRHWNLTRRRKVEKTVASKLRPGIVVIPYGEQIKDSIALFEPGVQKNKTGAVGFDGKTGVDFRTLTEIMEEVRGYHYFMVHRSLIVNRSIICGLRKTDKGVFVVLNTPRKGEEVRVSNGRTAGFLEWYESPSTCGISPKGGENYQTHK</sequence>
<keyword evidence="1" id="KW-0812">Transmembrane</keyword>
<feature type="transmembrane region" description="Helical" evidence="1">
    <location>
        <begin position="116"/>
        <end position="137"/>
    </location>
</feature>
<gene>
    <name evidence="3" type="ORF">IBL28_17915</name>
</gene>
<keyword evidence="3" id="KW-0238">DNA-binding</keyword>
<feature type="transmembrane region" description="Helical" evidence="1">
    <location>
        <begin position="43"/>
        <end position="63"/>
    </location>
</feature>
<name>A0A926JVA5_9FLAO</name>
<evidence type="ECO:0000313" key="4">
    <source>
        <dbReference type="Proteomes" id="UP000653730"/>
    </source>
</evidence>
<evidence type="ECO:0000313" key="3">
    <source>
        <dbReference type="EMBL" id="MBC9797853.1"/>
    </source>
</evidence>
<feature type="transmembrane region" description="Helical" evidence="1">
    <location>
        <begin position="69"/>
        <end position="88"/>
    </location>
</feature>
<dbReference type="SMART" id="SM00850">
    <property type="entry name" value="LytTR"/>
    <property type="match status" value="1"/>
</dbReference>
<feature type="transmembrane region" description="Helical" evidence="1">
    <location>
        <begin position="152"/>
        <end position="169"/>
    </location>
</feature>
<keyword evidence="4" id="KW-1185">Reference proteome</keyword>
<dbReference type="Proteomes" id="UP000653730">
    <property type="component" value="Unassembled WGS sequence"/>
</dbReference>
<dbReference type="InterPro" id="IPR007492">
    <property type="entry name" value="LytTR_DNA-bd_dom"/>
</dbReference>
<dbReference type="AlphaFoldDB" id="A0A926JVA5"/>
<comment type="caution">
    <text evidence="3">The sequence shown here is derived from an EMBL/GenBank/DDBJ whole genome shotgun (WGS) entry which is preliminary data.</text>
</comment>